<dbReference type="RefSeq" id="WP_183932412.1">
    <property type="nucleotide sequence ID" value="NZ_JACICF010000001.1"/>
</dbReference>
<feature type="signal peptide" evidence="1">
    <location>
        <begin position="1"/>
        <end position="23"/>
    </location>
</feature>
<reference evidence="2 3" key="1">
    <citation type="submission" date="2020-08" db="EMBL/GenBank/DDBJ databases">
        <title>Genomic Encyclopedia of Type Strains, Phase IV (KMG-IV): sequencing the most valuable type-strain genomes for metagenomic binning, comparative biology and taxonomic classification.</title>
        <authorList>
            <person name="Goeker M."/>
        </authorList>
    </citation>
    <scope>NUCLEOTIDE SEQUENCE [LARGE SCALE GENOMIC DNA]</scope>
    <source>
        <strain evidence="2 3">DSM 24194</strain>
    </source>
</reference>
<dbReference type="EMBL" id="JACICF010000001">
    <property type="protein sequence ID" value="MBB3763086.1"/>
    <property type="molecule type" value="Genomic_DNA"/>
</dbReference>
<dbReference type="AlphaFoldDB" id="A0A839YVN8"/>
<gene>
    <name evidence="2" type="ORF">FHS50_000109</name>
</gene>
<dbReference type="PROSITE" id="PS51257">
    <property type="entry name" value="PROKAR_LIPOPROTEIN"/>
    <property type="match status" value="1"/>
</dbReference>
<comment type="caution">
    <text evidence="2">The sequence shown here is derived from an EMBL/GenBank/DDBJ whole genome shotgun (WGS) entry which is preliminary data.</text>
</comment>
<evidence type="ECO:0000313" key="2">
    <source>
        <dbReference type="EMBL" id="MBB3763086.1"/>
    </source>
</evidence>
<protein>
    <recommendedName>
        <fullName evidence="4">DUF4893 domain-containing protein</fullName>
    </recommendedName>
</protein>
<dbReference type="Proteomes" id="UP000578569">
    <property type="component" value="Unassembled WGS sequence"/>
</dbReference>
<evidence type="ECO:0008006" key="4">
    <source>
        <dbReference type="Google" id="ProtNLM"/>
    </source>
</evidence>
<sequence>MRKASLLILPGLALAGCATLSGAEADKPSAQVIVEERSALEWQGYASQADIDRIALLDEAWKEALATARKAGFVTAMEREGRLLVPDAGLRHPDPTPGSYSCRLVKLGGAAKGDPAFIAYKPFFCYVEIENDRFTIVKQTGSQRPAGRLWDAGDHYIFLGSLVLGNESEPLAYGEDPERDMAGVWERIGPFRWRLAIPYPRNGGILDLFELTPVADQPE</sequence>
<keyword evidence="3" id="KW-1185">Reference proteome</keyword>
<accession>A0A839YVN8</accession>
<dbReference type="InterPro" id="IPR032609">
    <property type="entry name" value="DUF4893"/>
</dbReference>
<feature type="chain" id="PRO_5033062182" description="DUF4893 domain-containing protein" evidence="1">
    <location>
        <begin position="24"/>
        <end position="219"/>
    </location>
</feature>
<proteinExistence type="predicted"/>
<name>A0A839YVN8_9SPHN</name>
<organism evidence="2 3">
    <name type="scientific">Sphingomicrobium lutaoense</name>
    <dbReference type="NCBI Taxonomy" id="515949"/>
    <lineage>
        <taxon>Bacteria</taxon>
        <taxon>Pseudomonadati</taxon>
        <taxon>Pseudomonadota</taxon>
        <taxon>Alphaproteobacteria</taxon>
        <taxon>Sphingomonadales</taxon>
        <taxon>Sphingomonadaceae</taxon>
        <taxon>Sphingomicrobium</taxon>
    </lineage>
</organism>
<keyword evidence="1" id="KW-0732">Signal</keyword>
<evidence type="ECO:0000256" key="1">
    <source>
        <dbReference type="SAM" id="SignalP"/>
    </source>
</evidence>
<evidence type="ECO:0000313" key="3">
    <source>
        <dbReference type="Proteomes" id="UP000578569"/>
    </source>
</evidence>
<dbReference type="Pfam" id="PF16233">
    <property type="entry name" value="DUF4893"/>
    <property type="match status" value="1"/>
</dbReference>